<reference evidence="1" key="1">
    <citation type="submission" date="2017-06" db="EMBL/GenBank/DDBJ databases">
        <title>Novel phages from South African skin metaviromes.</title>
        <authorList>
            <person name="van Zyl L.J."/>
            <person name="Abrahams Y."/>
            <person name="Stander E.A."/>
            <person name="Kirby B.M."/>
            <person name="Clavaud C."/>
            <person name="Farcet C."/>
            <person name="Breton L."/>
            <person name="Trindade M.I."/>
        </authorList>
    </citation>
    <scope>NUCLEOTIDE SEQUENCE</scope>
</reference>
<gene>
    <name evidence="1" type="ORF">3S13_3</name>
</gene>
<dbReference type="EMBL" id="MF417964">
    <property type="protein sequence ID" value="ASN72640.1"/>
    <property type="molecule type" value="Genomic_DNA"/>
</dbReference>
<protein>
    <submittedName>
        <fullName evidence="1">Uncharacterized protein</fullName>
    </submittedName>
</protein>
<proteinExistence type="predicted"/>
<organism evidence="1">
    <name type="scientific">uncultured Caudovirales phage</name>
    <dbReference type="NCBI Taxonomy" id="2100421"/>
    <lineage>
        <taxon>Viruses</taxon>
        <taxon>Duplodnaviria</taxon>
        <taxon>Heunggongvirae</taxon>
        <taxon>Uroviricota</taxon>
        <taxon>Caudoviricetes</taxon>
        <taxon>Peduoviridae</taxon>
        <taxon>Maltschvirus</taxon>
        <taxon>Maltschvirus maltsch</taxon>
    </lineage>
</organism>
<sequence length="123" mass="13305">MTHSAIRPNLSPNLRMPRVSVFLPSVSIFADTTIPALEPIAARSAAVEYWMKPSRVASATSAPMIWENSSTGRPRRLNASSVVWYGPYFHGALTPTASPAPIFLAVTLPVELTSRCSSEPPIL</sequence>
<accession>A0A2H4JBN2</accession>
<evidence type="ECO:0000313" key="1">
    <source>
        <dbReference type="EMBL" id="ASN72640.1"/>
    </source>
</evidence>
<name>A0A2H4JBN2_9CAUD</name>